<reference evidence="2" key="1">
    <citation type="submission" date="2016-03" db="EMBL/GenBank/DDBJ databases">
        <title>Complete genome sequence of the type strain Actinoalloteichus hymeniacidonis DSM 45092.</title>
        <authorList>
            <person name="Schaffert L."/>
            <person name="Albersmeier A."/>
            <person name="Winkler A."/>
            <person name="Kalinowski J."/>
            <person name="Zotchev S."/>
            <person name="Ruckert C."/>
        </authorList>
    </citation>
    <scope>NUCLEOTIDE SEQUENCE [LARGE SCALE GENOMIC DNA]</scope>
    <source>
        <strain evidence="2">HPA177(T) (DSM 45092(T))</strain>
    </source>
</reference>
<name>A0AAC9HUP2_9PSEU</name>
<dbReference type="Proteomes" id="UP000095210">
    <property type="component" value="Chromosome"/>
</dbReference>
<dbReference type="AlphaFoldDB" id="A0AAC9HUP2"/>
<keyword evidence="2" id="KW-1185">Reference proteome</keyword>
<dbReference type="RefSeq" id="WP_084643290.1">
    <property type="nucleotide sequence ID" value="NZ_CP014859.1"/>
</dbReference>
<protein>
    <recommendedName>
        <fullName evidence="3">Anti-sigma factor</fullName>
    </recommendedName>
</protein>
<evidence type="ECO:0000313" key="1">
    <source>
        <dbReference type="EMBL" id="AOS64850.1"/>
    </source>
</evidence>
<dbReference type="EMBL" id="CP014859">
    <property type="protein sequence ID" value="AOS64850.1"/>
    <property type="molecule type" value="Genomic_DNA"/>
</dbReference>
<accession>A0AAC9HUP2</accession>
<sequence length="142" mass="15150">MAEPETVAGTVSAALVEIEIGAVATQVPILRTVAADIAMREDLDLDAIDDLRMAVDEAGSLLVAIAAPGARLMCSFLPAEDGITITATVRSRQDDIDFRSSLSWQVLSALADSVTDRVESEGEDRVVRIELVRRRAAGQATR</sequence>
<evidence type="ECO:0000313" key="2">
    <source>
        <dbReference type="Proteomes" id="UP000095210"/>
    </source>
</evidence>
<organism evidence="1 2">
    <name type="scientific">Actinoalloteichus hymeniacidonis</name>
    <dbReference type="NCBI Taxonomy" id="340345"/>
    <lineage>
        <taxon>Bacteria</taxon>
        <taxon>Bacillati</taxon>
        <taxon>Actinomycetota</taxon>
        <taxon>Actinomycetes</taxon>
        <taxon>Pseudonocardiales</taxon>
        <taxon>Pseudonocardiaceae</taxon>
        <taxon>Actinoalloteichus</taxon>
    </lineage>
</organism>
<proteinExistence type="predicted"/>
<gene>
    <name evidence="1" type="ORF">TL08_20295</name>
</gene>
<evidence type="ECO:0008006" key="3">
    <source>
        <dbReference type="Google" id="ProtNLM"/>
    </source>
</evidence>
<dbReference type="KEGG" id="ahm:TL08_20295"/>